<comment type="caution">
    <text evidence="3">The sequence shown here is derived from an EMBL/GenBank/DDBJ whole genome shotgun (WGS) entry which is preliminary data.</text>
</comment>
<dbReference type="Proteomes" id="UP000240830">
    <property type="component" value="Unassembled WGS sequence"/>
</dbReference>
<keyword evidence="4" id="KW-1185">Reference proteome</keyword>
<protein>
    <submittedName>
        <fullName evidence="3">Superoxide dismutase</fullName>
    </submittedName>
</protein>
<evidence type="ECO:0000256" key="1">
    <source>
        <dbReference type="ARBA" id="ARBA00037226"/>
    </source>
</evidence>
<dbReference type="GO" id="GO:0004784">
    <property type="term" value="F:superoxide dismutase activity"/>
    <property type="evidence" value="ECO:0007669"/>
    <property type="project" value="InterPro"/>
</dbReference>
<dbReference type="PANTHER" id="PTHR43595:SF2">
    <property type="entry name" value="SMALL RIBOSOMAL SUBUNIT PROTEIN MS42"/>
    <property type="match status" value="1"/>
</dbReference>
<dbReference type="STRING" id="1246581.A0A2H9TFM9"/>
<dbReference type="SUPFAM" id="SSF54719">
    <property type="entry name" value="Fe,Mn superoxide dismutase (SOD), C-terminal domain"/>
    <property type="match status" value="1"/>
</dbReference>
<feature type="domain" description="Manganese/iron superoxide dismutase C-terminal" evidence="2">
    <location>
        <begin position="185"/>
        <end position="230"/>
    </location>
</feature>
<dbReference type="Gene3D" id="3.55.40.20">
    <property type="entry name" value="Iron/manganese superoxide dismutase, C-terminal domain"/>
    <property type="match status" value="1"/>
</dbReference>
<accession>A0A2H9TFM9</accession>
<sequence>MNRRIHVLATLPFTSEEGLRPLLSRDTLNILQGLQRSYLHRVNKTVQGTDLAAFNLYQLVERTHRDSSQALLHHYSSQAWNMDFWLQGLTSHHRPPLPALVQAIERDFGSWESFETMFSESAGAIPASGWTWLVQRQNGRLTIMNTYNAGSPMFVNMRAPVQANPKREEGGSFSALLGMTKPPVQEEQTADVVAPILALNMWEHAWIRDYGLDRDAYIRNFWKCVNWSRAAVILNLY</sequence>
<dbReference type="Pfam" id="PF02777">
    <property type="entry name" value="Sod_Fe_C"/>
    <property type="match status" value="2"/>
</dbReference>
<reference evidence="3 4" key="1">
    <citation type="submission" date="2016-10" db="EMBL/GenBank/DDBJ databases">
        <title>The genome of Paramicrosporidium saccamoebae is the missing link in understanding Cryptomycota and Microsporidia evolution.</title>
        <authorList>
            <person name="Quandt C.A."/>
            <person name="Beaudet D."/>
            <person name="Corsaro D."/>
            <person name="Michel R."/>
            <person name="Corradi N."/>
            <person name="James T."/>
        </authorList>
    </citation>
    <scope>NUCLEOTIDE SEQUENCE [LARGE SCALE GENOMIC DNA]</scope>
    <source>
        <strain evidence="3 4">KSL3</strain>
    </source>
</reference>
<organism evidence="3 4">
    <name type="scientific">Paramicrosporidium saccamoebae</name>
    <dbReference type="NCBI Taxonomy" id="1246581"/>
    <lineage>
        <taxon>Eukaryota</taxon>
        <taxon>Fungi</taxon>
        <taxon>Fungi incertae sedis</taxon>
        <taxon>Cryptomycota</taxon>
        <taxon>Cryptomycota incertae sedis</taxon>
        <taxon>Paramicrosporidium</taxon>
    </lineage>
</organism>
<evidence type="ECO:0000313" key="3">
    <source>
        <dbReference type="EMBL" id="PJF16531.1"/>
    </source>
</evidence>
<evidence type="ECO:0000259" key="2">
    <source>
        <dbReference type="Pfam" id="PF02777"/>
    </source>
</evidence>
<gene>
    <name evidence="3" type="ORF">PSACC_03704</name>
</gene>
<dbReference type="GO" id="GO:0005737">
    <property type="term" value="C:cytoplasm"/>
    <property type="evidence" value="ECO:0007669"/>
    <property type="project" value="TreeGrafter"/>
</dbReference>
<dbReference type="EMBL" id="MTSL01000219">
    <property type="protein sequence ID" value="PJF16531.1"/>
    <property type="molecule type" value="Genomic_DNA"/>
</dbReference>
<proteinExistence type="predicted"/>
<dbReference type="InterPro" id="IPR036324">
    <property type="entry name" value="Mn/Fe_SOD_N_sf"/>
</dbReference>
<dbReference type="AlphaFoldDB" id="A0A2H9TFM9"/>
<dbReference type="InterPro" id="IPR036314">
    <property type="entry name" value="SOD_C_sf"/>
</dbReference>
<dbReference type="InterPro" id="IPR019832">
    <property type="entry name" value="Mn/Fe_SOD_C"/>
</dbReference>
<feature type="domain" description="Manganese/iron superoxide dismutase C-terminal" evidence="2">
    <location>
        <begin position="99"/>
        <end position="160"/>
    </location>
</feature>
<dbReference type="PANTHER" id="PTHR43595">
    <property type="entry name" value="37S RIBOSOMAL PROTEIN S26, MITOCHONDRIAL"/>
    <property type="match status" value="1"/>
</dbReference>
<evidence type="ECO:0000313" key="4">
    <source>
        <dbReference type="Proteomes" id="UP000240830"/>
    </source>
</evidence>
<comment type="function">
    <text evidence="1">Component of the mitochondrial ribosome (mitoribosome), a dedicated translation machinery responsible for the synthesis of mitochondrial genome-encoded proteins, including at least some of the essential transmembrane subunits of the mitochondrial respiratory chain. The mitoribosomes are attached to the mitochondrial inner membrane and translation products are cotranslationally integrated into the membrane.</text>
</comment>
<name>A0A2H9TFM9_9FUNG</name>
<dbReference type="OrthoDB" id="275227at2759"/>
<dbReference type="GO" id="GO:0046872">
    <property type="term" value="F:metal ion binding"/>
    <property type="evidence" value="ECO:0007669"/>
    <property type="project" value="InterPro"/>
</dbReference>
<dbReference type="SUPFAM" id="SSF46609">
    <property type="entry name" value="Fe,Mn superoxide dismutase (SOD), N-terminal domain"/>
    <property type="match status" value="1"/>
</dbReference>